<dbReference type="InterPro" id="IPR036291">
    <property type="entry name" value="NAD(P)-bd_dom_sf"/>
</dbReference>
<evidence type="ECO:0000259" key="12">
    <source>
        <dbReference type="Pfam" id="PF11975"/>
    </source>
</evidence>
<dbReference type="PANTHER" id="PTHR32092:SF5">
    <property type="entry name" value="6-PHOSPHO-BETA-GLUCOSIDASE"/>
    <property type="match status" value="1"/>
</dbReference>
<keyword evidence="6 11" id="KW-0326">Glycosidase</keyword>
<dbReference type="GO" id="GO:0016616">
    <property type="term" value="F:oxidoreductase activity, acting on the CH-OH group of donors, NAD or NADP as acceptor"/>
    <property type="evidence" value="ECO:0007669"/>
    <property type="project" value="InterPro"/>
</dbReference>
<dbReference type="PRINTS" id="PR00732">
    <property type="entry name" value="GLHYDRLASE4"/>
</dbReference>
<dbReference type="InterPro" id="IPR022616">
    <property type="entry name" value="Glyco_hydro_4_C"/>
</dbReference>
<dbReference type="GO" id="GO:0046872">
    <property type="term" value="F:metal ion binding"/>
    <property type="evidence" value="ECO:0007669"/>
    <property type="project" value="UniProtKB-KW"/>
</dbReference>
<dbReference type="Pfam" id="PF11975">
    <property type="entry name" value="Glyco_hydro_4C"/>
    <property type="match status" value="1"/>
</dbReference>
<keyword evidence="9" id="KW-0533">Nickel</keyword>
<dbReference type="EMBL" id="QEWE01000007">
    <property type="protein sequence ID" value="REJ31135.1"/>
    <property type="molecule type" value="Genomic_DNA"/>
</dbReference>
<reference evidence="13 14" key="1">
    <citation type="submission" date="2018-03" db="EMBL/GenBank/DDBJ databases">
        <authorList>
            <person name="Keele B.F."/>
        </authorList>
    </citation>
    <scope>NUCLEOTIDE SEQUENCE [LARGE SCALE GENOMIC DNA]</scope>
    <source>
        <strain evidence="13">ZCTH4_d</strain>
    </source>
</reference>
<feature type="active site" description="Proton acceptor" evidence="7">
    <location>
        <position position="245"/>
    </location>
</feature>
<keyword evidence="3 11" id="KW-0378">Hydrolase</keyword>
<proteinExistence type="inferred from homology"/>
<dbReference type="Gene3D" id="3.40.50.720">
    <property type="entry name" value="NAD(P)-binding Rossmann-like Domain"/>
    <property type="match status" value="1"/>
</dbReference>
<feature type="binding site" evidence="8">
    <location>
        <position position="145"/>
    </location>
    <ligand>
        <name>substrate</name>
    </ligand>
</feature>
<accession>A0A3E0K8G6</accession>
<sequence length="459" mass="52044">MKLVVLGGGGVRSPLLAKSLVANAKSINVDEIVFMDNDPEKLRIFGGLSKYVANAVDPDIHFWTTTDAEDAVKGAHYVITTLRVGQDESRYMDEKLAQKYDLVGQETTGVGGFAMSLRSIPALLEYCEMISKLSDPDVLIFNFTNPSGLVTQALRTAGYGNVYGICDGPPHFIRTLEQLFGVSHEEFDITCYGLNHLSFYRDAKINGRPVMDELLNHPDLYVKTDMRLFDKELVSILNHELPNEYLYFFFYNDKVIRSIKEHGGARGELIRDINKRMIAEINRLDTQDPERIFDVYIRHIVEREKSYFAIESGETRPEQFPVPTFQEFLDAPDEGGYSAVALEFIKAYHGGKKTVMPLMVPNNGAIPGLKDDDVVEITCEIEKGVCRPRKIENVPELQMHIIKTIKRFERLTVEAIHERNRLKAVEALMIHPLVNSYSLAAKLVDELLAMYKEYVGHWS</sequence>
<evidence type="ECO:0000313" key="13">
    <source>
        <dbReference type="EMBL" id="REJ31135.1"/>
    </source>
</evidence>
<dbReference type="Proteomes" id="UP000257014">
    <property type="component" value="Unassembled WGS sequence"/>
</dbReference>
<evidence type="ECO:0000256" key="3">
    <source>
        <dbReference type="ARBA" id="ARBA00022801"/>
    </source>
</evidence>
<evidence type="ECO:0000256" key="7">
    <source>
        <dbReference type="PIRSR" id="PIRSR601088-1"/>
    </source>
</evidence>
<feature type="site" description="Increases basicity of active site Tyr" evidence="10">
    <location>
        <position position="106"/>
    </location>
</feature>
<dbReference type="Gene3D" id="3.90.110.10">
    <property type="entry name" value="Lactate dehydrogenase/glycoside hydrolase, family 4, C-terminal"/>
    <property type="match status" value="1"/>
</dbReference>
<dbReference type="RefSeq" id="WP_276642408.1">
    <property type="nucleotide sequence ID" value="NZ_LZRR01000085.1"/>
</dbReference>
<evidence type="ECO:0000256" key="11">
    <source>
        <dbReference type="RuleBase" id="RU361152"/>
    </source>
</evidence>
<dbReference type="GO" id="GO:0005975">
    <property type="term" value="P:carbohydrate metabolic process"/>
    <property type="evidence" value="ECO:0007669"/>
    <property type="project" value="InterPro"/>
</dbReference>
<protein>
    <submittedName>
        <fullName evidence="13">Glycoside hydrolase</fullName>
    </submittedName>
</protein>
<evidence type="ECO:0000256" key="4">
    <source>
        <dbReference type="ARBA" id="ARBA00023027"/>
    </source>
</evidence>
<organism evidence="13 14">
    <name type="scientific">Caldibacillus debilis</name>
    <dbReference type="NCBI Taxonomy" id="301148"/>
    <lineage>
        <taxon>Bacteria</taxon>
        <taxon>Bacillati</taxon>
        <taxon>Bacillota</taxon>
        <taxon>Bacilli</taxon>
        <taxon>Bacillales</taxon>
        <taxon>Bacillaceae</taxon>
        <taxon>Caldibacillus</taxon>
    </lineage>
</organism>
<feature type="domain" description="Glycosyl hydrolase family 4 C-terminal" evidence="12">
    <location>
        <begin position="191"/>
        <end position="434"/>
    </location>
</feature>
<dbReference type="SUPFAM" id="SSF56327">
    <property type="entry name" value="LDH C-terminal domain-like"/>
    <property type="match status" value="1"/>
</dbReference>
<evidence type="ECO:0000256" key="2">
    <source>
        <dbReference type="ARBA" id="ARBA00022723"/>
    </source>
</evidence>
<evidence type="ECO:0000256" key="10">
    <source>
        <dbReference type="PIRSR" id="PIRSR601088-4"/>
    </source>
</evidence>
<comment type="similarity">
    <text evidence="1 11">Belongs to the glycosyl hydrolase 4 family.</text>
</comment>
<dbReference type="SUPFAM" id="SSF51735">
    <property type="entry name" value="NAD(P)-binding Rossmann-fold domains"/>
    <property type="match status" value="1"/>
</dbReference>
<evidence type="ECO:0000256" key="1">
    <source>
        <dbReference type="ARBA" id="ARBA00010141"/>
    </source>
</evidence>
<dbReference type="AlphaFoldDB" id="A0A3E0K8G6"/>
<keyword evidence="5 9" id="KW-0464">Manganese</keyword>
<keyword evidence="9" id="KW-0170">Cobalt</keyword>
<evidence type="ECO:0000256" key="8">
    <source>
        <dbReference type="PIRSR" id="PIRSR601088-2"/>
    </source>
</evidence>
<gene>
    <name evidence="13" type="ORF">C6P37_02015</name>
</gene>
<evidence type="ECO:0000256" key="5">
    <source>
        <dbReference type="ARBA" id="ARBA00023211"/>
    </source>
</evidence>
<feature type="binding site" evidence="8">
    <location>
        <position position="291"/>
    </location>
    <ligand>
        <name>substrate</name>
    </ligand>
</feature>
<keyword evidence="9" id="KW-0408">Iron</keyword>
<keyword evidence="2 9" id="KW-0479">Metal-binding</keyword>
<dbReference type="InterPro" id="IPR015955">
    <property type="entry name" value="Lactate_DH/Glyco_Ohase_4_C"/>
</dbReference>
<dbReference type="GO" id="GO:0004553">
    <property type="term" value="F:hydrolase activity, hydrolyzing O-glycosyl compounds"/>
    <property type="evidence" value="ECO:0007669"/>
    <property type="project" value="InterPro"/>
</dbReference>
<feature type="binding site" evidence="9">
    <location>
        <position position="166"/>
    </location>
    <ligand>
        <name>Mn(2+)</name>
        <dbReference type="ChEBI" id="CHEBI:29035"/>
    </ligand>
</feature>
<name>A0A3E0K8G6_9BACI</name>
<feature type="binding site" evidence="8">
    <location>
        <position position="90"/>
    </location>
    <ligand>
        <name>substrate</name>
    </ligand>
</feature>
<evidence type="ECO:0000256" key="9">
    <source>
        <dbReference type="PIRSR" id="PIRSR601088-3"/>
    </source>
</evidence>
<dbReference type="PANTHER" id="PTHR32092">
    <property type="entry name" value="6-PHOSPHO-BETA-GLUCOSIDASE-RELATED"/>
    <property type="match status" value="1"/>
</dbReference>
<evidence type="ECO:0000256" key="6">
    <source>
        <dbReference type="ARBA" id="ARBA00023295"/>
    </source>
</evidence>
<comment type="caution">
    <text evidence="13">The sequence shown here is derived from an EMBL/GenBank/DDBJ whole genome shotgun (WGS) entry which is preliminary data.</text>
</comment>
<dbReference type="Pfam" id="PF02056">
    <property type="entry name" value="Glyco_hydro_4"/>
    <property type="match status" value="1"/>
</dbReference>
<evidence type="ECO:0000313" key="14">
    <source>
        <dbReference type="Proteomes" id="UP000257014"/>
    </source>
</evidence>
<feature type="active site" description="Proton donor" evidence="7">
    <location>
        <position position="167"/>
    </location>
</feature>
<comment type="cofactor">
    <cofactor evidence="11">
        <name>NAD(+)</name>
        <dbReference type="ChEBI" id="CHEBI:57540"/>
    </cofactor>
    <text evidence="11">Binds 1 NAD(+) per subunit.</text>
</comment>
<feature type="binding site" evidence="9">
    <location>
        <position position="196"/>
    </location>
    <ligand>
        <name>Mn(2+)</name>
        <dbReference type="ChEBI" id="CHEBI:29035"/>
    </ligand>
</feature>
<keyword evidence="4 11" id="KW-0520">NAD</keyword>
<dbReference type="InterPro" id="IPR001088">
    <property type="entry name" value="Glyco_hydro_4"/>
</dbReference>